<gene>
    <name evidence="1" type="ORF">LCGC14_0848120</name>
</gene>
<sequence>MFFSASLTIPANTTILTPTRVSLPVSSGIVRRVWVRWRWGSANLCGVRMLYQEFQHWPLSGSEWFPSSPIPLDFADDLPVEQEPLELAIEGYNLDDTYPHTVWVAFEILREDGDPILLGILNELRERR</sequence>
<reference evidence="1" key="1">
    <citation type="journal article" date="2015" name="Nature">
        <title>Complex archaea that bridge the gap between prokaryotes and eukaryotes.</title>
        <authorList>
            <person name="Spang A."/>
            <person name="Saw J.H."/>
            <person name="Jorgensen S.L."/>
            <person name="Zaremba-Niedzwiedzka K."/>
            <person name="Martijn J."/>
            <person name="Lind A.E."/>
            <person name="van Eijk R."/>
            <person name="Schleper C."/>
            <person name="Guy L."/>
            <person name="Ettema T.J."/>
        </authorList>
    </citation>
    <scope>NUCLEOTIDE SEQUENCE</scope>
</reference>
<dbReference type="AlphaFoldDB" id="A0A0F9RW09"/>
<comment type="caution">
    <text evidence="1">The sequence shown here is derived from an EMBL/GenBank/DDBJ whole genome shotgun (WGS) entry which is preliminary data.</text>
</comment>
<evidence type="ECO:0000313" key="1">
    <source>
        <dbReference type="EMBL" id="KKN29056.1"/>
    </source>
</evidence>
<name>A0A0F9RW09_9ZZZZ</name>
<proteinExistence type="predicted"/>
<protein>
    <submittedName>
        <fullName evidence="1">Uncharacterized protein</fullName>
    </submittedName>
</protein>
<organism evidence="1">
    <name type="scientific">marine sediment metagenome</name>
    <dbReference type="NCBI Taxonomy" id="412755"/>
    <lineage>
        <taxon>unclassified sequences</taxon>
        <taxon>metagenomes</taxon>
        <taxon>ecological metagenomes</taxon>
    </lineage>
</organism>
<dbReference type="EMBL" id="LAZR01002514">
    <property type="protein sequence ID" value="KKN29056.1"/>
    <property type="molecule type" value="Genomic_DNA"/>
</dbReference>
<accession>A0A0F9RW09</accession>